<protein>
    <submittedName>
        <fullName evidence="2">Uncharacterized protein</fullName>
    </submittedName>
</protein>
<dbReference type="EMBL" id="CP026304">
    <property type="protein sequence ID" value="AVZ70962.1"/>
    <property type="molecule type" value="Genomic_DNA"/>
</dbReference>
<keyword evidence="3" id="KW-1185">Reference proteome</keyword>
<organism evidence="2 3">
    <name type="scientific">Streptomyces lunaelactis</name>
    <dbReference type="NCBI Taxonomy" id="1535768"/>
    <lineage>
        <taxon>Bacteria</taxon>
        <taxon>Bacillati</taxon>
        <taxon>Actinomycetota</taxon>
        <taxon>Actinomycetes</taxon>
        <taxon>Kitasatosporales</taxon>
        <taxon>Streptomycetaceae</taxon>
        <taxon>Streptomyces</taxon>
    </lineage>
</organism>
<evidence type="ECO:0000313" key="3">
    <source>
        <dbReference type="Proteomes" id="UP000244201"/>
    </source>
</evidence>
<evidence type="ECO:0000313" key="2">
    <source>
        <dbReference type="EMBL" id="AVZ70962.1"/>
    </source>
</evidence>
<sequence length="104" mass="11391">MAVRSQFFSGLPSSAMSKVPVASACQFAAFVLASGGGTWRTPMRGARWVWCRQELLLGSEFSYCRHRPRDGSYWLPRAVGRAGGYARADGGSPGDVKSPTTMWW</sequence>
<gene>
    <name evidence="2" type="ORF">SLUN_00460</name>
</gene>
<reference evidence="2 3" key="1">
    <citation type="submission" date="2018-01" db="EMBL/GenBank/DDBJ databases">
        <title>Complete genome sequence of Streptomyces lunaelactis MM109T, a Ferroverdin A producer isolated from cave moonmilk deposits.</title>
        <authorList>
            <person name="Naome A."/>
            <person name="Martinet L."/>
            <person name="Maciejewska M."/>
            <person name="Anderssen S."/>
            <person name="Adam D."/>
            <person name="Tenconi E."/>
            <person name="Deflandre B."/>
            <person name="Arguelles-Arias A."/>
            <person name="Calusinska M."/>
            <person name="Copieters W."/>
            <person name="Karim L."/>
            <person name="Hanikenne M."/>
            <person name="Baurain D."/>
            <person name="van Wezel G."/>
            <person name="Smargiasso N."/>
            <person name="de Pauw E."/>
            <person name="Delfosse P."/>
            <person name="Rigali S."/>
        </authorList>
    </citation>
    <scope>NUCLEOTIDE SEQUENCE [LARGE SCALE GENOMIC DNA]</scope>
    <source>
        <strain evidence="2 3">MM109</strain>
    </source>
</reference>
<dbReference type="RefSeq" id="WP_108146657.1">
    <property type="nucleotide sequence ID" value="NZ_JABSUC010000321.1"/>
</dbReference>
<feature type="region of interest" description="Disordered" evidence="1">
    <location>
        <begin position="85"/>
        <end position="104"/>
    </location>
</feature>
<dbReference type="AlphaFoldDB" id="A0A2R4SVT9"/>
<dbReference type="KEGG" id="slk:SLUN_00460"/>
<evidence type="ECO:0000256" key="1">
    <source>
        <dbReference type="SAM" id="MobiDB-lite"/>
    </source>
</evidence>
<name>A0A2R4SVT9_9ACTN</name>
<proteinExistence type="predicted"/>
<accession>A0A2R4SVT9</accession>
<dbReference type="Proteomes" id="UP000244201">
    <property type="component" value="Chromosome"/>
</dbReference>